<dbReference type="AlphaFoldDB" id="A0ABD5QHC4"/>
<feature type="domain" description="PIN" evidence="1">
    <location>
        <begin position="4"/>
        <end position="133"/>
    </location>
</feature>
<comment type="caution">
    <text evidence="2">The sequence shown here is derived from an EMBL/GenBank/DDBJ whole genome shotgun (WGS) entry which is preliminary data.</text>
</comment>
<dbReference type="InterPro" id="IPR029060">
    <property type="entry name" value="PIN-like_dom_sf"/>
</dbReference>
<keyword evidence="3" id="KW-1185">Reference proteome</keyword>
<evidence type="ECO:0000313" key="2">
    <source>
        <dbReference type="EMBL" id="MFC4989142.1"/>
    </source>
</evidence>
<evidence type="ECO:0000259" key="1">
    <source>
        <dbReference type="Pfam" id="PF01850"/>
    </source>
</evidence>
<accession>A0ABD5QHC4</accession>
<dbReference type="Gene3D" id="3.40.50.1010">
    <property type="entry name" value="5'-nuclease"/>
    <property type="match status" value="1"/>
</dbReference>
<name>A0ABD5QHC4_9EURY</name>
<sequence length="147" mass="15908">MTTYVFDTEPIIAWLHEEPGHERVDKLLEEATTGESEGIIADANAAEIVYLNARLLAASRGDTKPITRDIAEGLYDITMLERAGIRIEDASWEQAGRIKAPGGLSLGDAFAVAQACDDDATLVVGADDDFENLPVSVDILQFRDESA</sequence>
<dbReference type="InterPro" id="IPR002716">
    <property type="entry name" value="PIN_dom"/>
</dbReference>
<reference evidence="2 3" key="1">
    <citation type="journal article" date="2019" name="Int. J. Syst. Evol. Microbiol.">
        <title>The Global Catalogue of Microorganisms (GCM) 10K type strain sequencing project: providing services to taxonomists for standard genome sequencing and annotation.</title>
        <authorList>
            <consortium name="The Broad Institute Genomics Platform"/>
            <consortium name="The Broad Institute Genome Sequencing Center for Infectious Disease"/>
            <person name="Wu L."/>
            <person name="Ma J."/>
        </authorList>
    </citation>
    <scope>NUCLEOTIDE SEQUENCE [LARGE SCALE GENOMIC DNA]</scope>
    <source>
        <strain evidence="2 3">CGMCC 1.15824</strain>
    </source>
</reference>
<evidence type="ECO:0000313" key="3">
    <source>
        <dbReference type="Proteomes" id="UP001595925"/>
    </source>
</evidence>
<proteinExistence type="predicted"/>
<dbReference type="EMBL" id="JBHSJG010000040">
    <property type="protein sequence ID" value="MFC4989142.1"/>
    <property type="molecule type" value="Genomic_DNA"/>
</dbReference>
<protein>
    <submittedName>
        <fullName evidence="2">PIN domain-containing protein</fullName>
    </submittedName>
</protein>
<dbReference type="RefSeq" id="WP_224829018.1">
    <property type="nucleotide sequence ID" value="NZ_JAIVEF010000014.1"/>
</dbReference>
<dbReference type="Proteomes" id="UP001595925">
    <property type="component" value="Unassembled WGS sequence"/>
</dbReference>
<dbReference type="Pfam" id="PF01850">
    <property type="entry name" value="PIN"/>
    <property type="match status" value="1"/>
</dbReference>
<dbReference type="SUPFAM" id="SSF88723">
    <property type="entry name" value="PIN domain-like"/>
    <property type="match status" value="1"/>
</dbReference>
<organism evidence="2 3">
    <name type="scientific">Saliphagus infecundisoli</name>
    <dbReference type="NCBI Taxonomy" id="1849069"/>
    <lineage>
        <taxon>Archaea</taxon>
        <taxon>Methanobacteriati</taxon>
        <taxon>Methanobacteriota</taxon>
        <taxon>Stenosarchaea group</taxon>
        <taxon>Halobacteria</taxon>
        <taxon>Halobacteriales</taxon>
        <taxon>Natrialbaceae</taxon>
        <taxon>Saliphagus</taxon>
    </lineage>
</organism>
<gene>
    <name evidence="2" type="ORF">ACFPFO_15475</name>
</gene>